<evidence type="ECO:0000313" key="2">
    <source>
        <dbReference type="Proteomes" id="UP001642464"/>
    </source>
</evidence>
<reference evidence="1 2" key="1">
    <citation type="submission" date="2024-02" db="EMBL/GenBank/DDBJ databases">
        <authorList>
            <person name="Chen Y."/>
            <person name="Shah S."/>
            <person name="Dougan E. K."/>
            <person name="Thang M."/>
            <person name="Chan C."/>
        </authorList>
    </citation>
    <scope>NUCLEOTIDE SEQUENCE [LARGE SCALE GENOMIC DNA]</scope>
</reference>
<protein>
    <submittedName>
        <fullName evidence="1">Uncharacterized protein</fullName>
    </submittedName>
</protein>
<name>A0ABP0PW20_9DINO</name>
<sequence length="226" mass="25136">MEQWNTEDSIYGKRDGALPGLAIISNSGRSHYKQTRGWKTGVVHGIPMLARSEMWKPVAGGSGFLKSTLEAFKFPTATHTILIDMAGYDGFPALFCVEDLYLKQDVIEGNSTCCGTLCVDHTGSDLASRVANKVYNGSRDGKLRLSGFPDYAPLLQALKTGGASKREKSFRVTIQQQDHLLVLESFAQKWLADESTKERALEIIDQHNQEYNKDGGYWASDRRTPR</sequence>
<dbReference type="EMBL" id="CAXAMM010038651">
    <property type="protein sequence ID" value="CAK9079788.1"/>
    <property type="molecule type" value="Genomic_DNA"/>
</dbReference>
<dbReference type="Proteomes" id="UP001642464">
    <property type="component" value="Unassembled WGS sequence"/>
</dbReference>
<evidence type="ECO:0000313" key="1">
    <source>
        <dbReference type="EMBL" id="CAK9079788.1"/>
    </source>
</evidence>
<accession>A0ABP0PW20</accession>
<gene>
    <name evidence="1" type="ORF">SCF082_LOCUS38076</name>
</gene>
<keyword evidence="2" id="KW-1185">Reference proteome</keyword>
<proteinExistence type="predicted"/>
<comment type="caution">
    <text evidence="1">The sequence shown here is derived from an EMBL/GenBank/DDBJ whole genome shotgun (WGS) entry which is preliminary data.</text>
</comment>
<organism evidence="1 2">
    <name type="scientific">Durusdinium trenchii</name>
    <dbReference type="NCBI Taxonomy" id="1381693"/>
    <lineage>
        <taxon>Eukaryota</taxon>
        <taxon>Sar</taxon>
        <taxon>Alveolata</taxon>
        <taxon>Dinophyceae</taxon>
        <taxon>Suessiales</taxon>
        <taxon>Symbiodiniaceae</taxon>
        <taxon>Durusdinium</taxon>
    </lineage>
</organism>